<comment type="cofactor">
    <cofactor evidence="3 17">
        <name>Zn(2+)</name>
        <dbReference type="ChEBI" id="CHEBI:29105"/>
    </cofactor>
</comment>
<dbReference type="RefSeq" id="WP_117953905.1">
    <property type="nucleotide sequence ID" value="NZ_QRAN01000008.1"/>
</dbReference>
<dbReference type="OrthoDB" id="9788272at2"/>
<dbReference type="InterPro" id="IPR006549">
    <property type="entry name" value="HAD-SF_hydro_IIIA"/>
</dbReference>
<feature type="active site" description="Nucleophile" evidence="15">
    <location>
        <position position="7"/>
    </location>
</feature>
<dbReference type="GO" id="GO:0034200">
    <property type="term" value="F:D-glycero-beta-D-manno-heptose 1,7-bisphosphate 7-phosphatase activity"/>
    <property type="evidence" value="ECO:0007669"/>
    <property type="project" value="UniProtKB-EC"/>
</dbReference>
<comment type="subunit">
    <text evidence="6">Monomer.</text>
</comment>
<feature type="binding site" evidence="17">
    <location>
        <position position="89"/>
    </location>
    <ligand>
        <name>Zn(2+)</name>
        <dbReference type="ChEBI" id="CHEBI:29105"/>
    </ligand>
</feature>
<dbReference type="PIRSF" id="PIRSF004682">
    <property type="entry name" value="GmhB"/>
    <property type="match status" value="1"/>
</dbReference>
<evidence type="ECO:0000256" key="8">
    <source>
        <dbReference type="ARBA" id="ARBA00022723"/>
    </source>
</evidence>
<evidence type="ECO:0000256" key="10">
    <source>
        <dbReference type="ARBA" id="ARBA00022833"/>
    </source>
</evidence>
<evidence type="ECO:0000256" key="17">
    <source>
        <dbReference type="PIRSR" id="PIRSR004682-4"/>
    </source>
</evidence>
<dbReference type="EC" id="3.1.3.-" evidence="14"/>
<feature type="site" description="Stabilizes the phosphoryl group" evidence="16">
    <location>
        <position position="101"/>
    </location>
</feature>
<dbReference type="NCBIfam" id="TIGR01662">
    <property type="entry name" value="HAD-SF-IIIA"/>
    <property type="match status" value="1"/>
</dbReference>
<keyword evidence="8 17" id="KW-0479">Metal-binding</keyword>
<dbReference type="Proteomes" id="UP000265509">
    <property type="component" value="Unassembled WGS sequence"/>
</dbReference>
<dbReference type="PANTHER" id="PTHR42891">
    <property type="entry name" value="D-GLYCERO-BETA-D-MANNO-HEPTOSE-1,7-BISPHOSPHATE 7-PHOSPHATASE"/>
    <property type="match status" value="1"/>
</dbReference>
<feature type="binding site" evidence="17">
    <location>
        <position position="97"/>
    </location>
    <ligand>
        <name>Zn(2+)</name>
        <dbReference type="ChEBI" id="CHEBI:29105"/>
    </ligand>
</feature>
<comment type="pathway">
    <text evidence="5">Nucleotide-sugar biosynthesis; ADP-L-glycero-beta-D-manno-heptose biosynthesis; ADP-L-glycero-beta-D-manno-heptose from D-glycero-beta-D-manno-heptose 7-phosphate: step 2/4.</text>
</comment>
<comment type="caution">
    <text evidence="18">The sequence shown here is derived from an EMBL/GenBank/DDBJ whole genome shotgun (WGS) entry which is preliminary data.</text>
</comment>
<evidence type="ECO:0000256" key="6">
    <source>
        <dbReference type="ARBA" id="ARBA00011245"/>
    </source>
</evidence>
<dbReference type="PANTHER" id="PTHR42891:SF1">
    <property type="entry name" value="D-GLYCERO-BETA-D-MANNO-HEPTOSE-1,7-BISPHOSPHATE 7-PHOSPHATASE"/>
    <property type="match status" value="1"/>
</dbReference>
<dbReference type="AlphaFoldDB" id="A0A3L7DZU8"/>
<evidence type="ECO:0000256" key="2">
    <source>
        <dbReference type="ARBA" id="ARBA00001946"/>
    </source>
</evidence>
<feature type="binding site" evidence="17">
    <location>
        <position position="99"/>
    </location>
    <ligand>
        <name>Zn(2+)</name>
        <dbReference type="ChEBI" id="CHEBI:29105"/>
    </ligand>
</feature>
<accession>A0A3L7DZU8</accession>
<sequence>MALLILDRDGVINQDSDDYIRSLADWVPVPGSIEAIAALSRAGYHVVIATNQSGLSRGYFTLDTLESIHHHLRELVAASGGAIAGIFYCPHLPDEGCDCRKPGTGLLRAIEAELQQSVAGCYFVGDSLKDLQAARAMGCQPVLVLTGKGQQTRAQLARPDVDLAQPGDVPVYASLAEASEAILASQPG</sequence>
<keyword evidence="11 17" id="KW-0460">Magnesium</keyword>
<evidence type="ECO:0000256" key="13">
    <source>
        <dbReference type="ARBA" id="ARBA00061616"/>
    </source>
</evidence>
<evidence type="ECO:0000256" key="4">
    <source>
        <dbReference type="ARBA" id="ARBA00004496"/>
    </source>
</evidence>
<reference evidence="18 19" key="1">
    <citation type="submission" date="2018-07" db="EMBL/GenBank/DDBJ databases">
        <title>Halioglobus sp. genome submission.</title>
        <authorList>
            <person name="Ye M.-Q."/>
            <person name="Du Z.-J."/>
        </authorList>
    </citation>
    <scope>NUCLEOTIDE SEQUENCE [LARGE SCALE GENOMIC DNA]</scope>
    <source>
        <strain evidence="18 19">U0301</strain>
    </source>
</reference>
<dbReference type="GO" id="GO:0046872">
    <property type="term" value="F:metal ion binding"/>
    <property type="evidence" value="ECO:0007669"/>
    <property type="project" value="UniProtKB-KW"/>
</dbReference>
<dbReference type="GO" id="GO:0005975">
    <property type="term" value="P:carbohydrate metabolic process"/>
    <property type="evidence" value="ECO:0007669"/>
    <property type="project" value="InterPro"/>
</dbReference>
<evidence type="ECO:0000256" key="14">
    <source>
        <dbReference type="PIRNR" id="PIRNR004682"/>
    </source>
</evidence>
<comment type="catalytic activity">
    <reaction evidence="1">
        <text>D-glycero-beta-D-manno-heptose 1,7-bisphosphate + H2O = D-glycero-beta-D-manno-heptose 1-phosphate + phosphate</text>
        <dbReference type="Rhea" id="RHEA:28518"/>
        <dbReference type="ChEBI" id="CHEBI:15377"/>
        <dbReference type="ChEBI" id="CHEBI:43474"/>
        <dbReference type="ChEBI" id="CHEBI:60208"/>
        <dbReference type="ChEBI" id="CHEBI:61593"/>
        <dbReference type="EC" id="3.1.3.82"/>
    </reaction>
</comment>
<dbReference type="InterPro" id="IPR006543">
    <property type="entry name" value="Histidinol-phos"/>
</dbReference>
<proteinExistence type="inferred from homology"/>
<protein>
    <recommendedName>
        <fullName evidence="14">D,D-heptose 1,7-bisphosphate phosphatase</fullName>
        <ecNumber evidence="14">3.1.3.-</ecNumber>
    </recommendedName>
</protein>
<dbReference type="InterPro" id="IPR036412">
    <property type="entry name" value="HAD-like_sf"/>
</dbReference>
<evidence type="ECO:0000256" key="7">
    <source>
        <dbReference type="ARBA" id="ARBA00022490"/>
    </source>
</evidence>
<comment type="similarity">
    <text evidence="13 14">Belongs to the gmhB family.</text>
</comment>
<evidence type="ECO:0000256" key="1">
    <source>
        <dbReference type="ARBA" id="ARBA00001226"/>
    </source>
</evidence>
<evidence type="ECO:0000256" key="5">
    <source>
        <dbReference type="ARBA" id="ARBA00004708"/>
    </source>
</evidence>
<evidence type="ECO:0000256" key="16">
    <source>
        <dbReference type="PIRSR" id="PIRSR004682-3"/>
    </source>
</evidence>
<dbReference type="EMBL" id="QRAN01000008">
    <property type="protein sequence ID" value="RLQ22080.1"/>
    <property type="molecule type" value="Genomic_DNA"/>
</dbReference>
<keyword evidence="19" id="KW-1185">Reference proteome</keyword>
<feature type="active site" description="Proton donor" evidence="15">
    <location>
        <position position="9"/>
    </location>
</feature>
<evidence type="ECO:0000256" key="12">
    <source>
        <dbReference type="ARBA" id="ARBA00023277"/>
    </source>
</evidence>
<dbReference type="FunFam" id="3.40.50.1000:FF:000168">
    <property type="entry name" value="D,D-heptose 1,7-bisphosphate phosphatase"/>
    <property type="match status" value="1"/>
</dbReference>
<feature type="binding site" evidence="17">
    <location>
        <position position="91"/>
    </location>
    <ligand>
        <name>Zn(2+)</name>
        <dbReference type="ChEBI" id="CHEBI:29105"/>
    </ligand>
</feature>
<dbReference type="CDD" id="cd07503">
    <property type="entry name" value="HAD_HisB-N"/>
    <property type="match status" value="1"/>
</dbReference>
<keyword evidence="7 14" id="KW-0963">Cytoplasm</keyword>
<dbReference type="Pfam" id="PF13242">
    <property type="entry name" value="Hydrolase_like"/>
    <property type="match status" value="1"/>
</dbReference>
<evidence type="ECO:0000313" key="18">
    <source>
        <dbReference type="EMBL" id="RLQ22080.1"/>
    </source>
</evidence>
<feature type="site" description="Contributes to substrate recognition" evidence="16">
    <location>
        <position position="100"/>
    </location>
</feature>
<dbReference type="InterPro" id="IPR023214">
    <property type="entry name" value="HAD_sf"/>
</dbReference>
<keyword evidence="10 17" id="KW-0862">Zinc</keyword>
<evidence type="ECO:0000256" key="15">
    <source>
        <dbReference type="PIRSR" id="PIRSR004682-1"/>
    </source>
</evidence>
<feature type="site" description="Stabilizes the phosphoryl group" evidence="16">
    <location>
        <position position="50"/>
    </location>
</feature>
<dbReference type="InterPro" id="IPR004446">
    <property type="entry name" value="Heptose_bisP_phosphatase"/>
</dbReference>
<dbReference type="SUPFAM" id="SSF56784">
    <property type="entry name" value="HAD-like"/>
    <property type="match status" value="1"/>
</dbReference>
<evidence type="ECO:0000313" key="19">
    <source>
        <dbReference type="Proteomes" id="UP000265509"/>
    </source>
</evidence>
<name>A0A3L7DZU8_9GAMM</name>
<evidence type="ECO:0000256" key="11">
    <source>
        <dbReference type="ARBA" id="ARBA00022842"/>
    </source>
</evidence>
<evidence type="ECO:0000256" key="9">
    <source>
        <dbReference type="ARBA" id="ARBA00022801"/>
    </source>
</evidence>
<feature type="binding site" evidence="17">
    <location>
        <position position="9"/>
    </location>
    <ligand>
        <name>Mg(2+)</name>
        <dbReference type="ChEBI" id="CHEBI:18420"/>
    </ligand>
</feature>
<keyword evidence="9 14" id="KW-0378">Hydrolase</keyword>
<dbReference type="Gene3D" id="3.40.50.1000">
    <property type="entry name" value="HAD superfamily/HAD-like"/>
    <property type="match status" value="1"/>
</dbReference>
<feature type="binding site" evidence="17">
    <location>
        <position position="126"/>
    </location>
    <ligand>
        <name>Mg(2+)</name>
        <dbReference type="ChEBI" id="CHEBI:18420"/>
    </ligand>
</feature>
<feature type="binding site" evidence="17">
    <location>
        <position position="7"/>
    </location>
    <ligand>
        <name>Mg(2+)</name>
        <dbReference type="ChEBI" id="CHEBI:18420"/>
    </ligand>
</feature>
<comment type="subcellular location">
    <subcellularLocation>
        <location evidence="4 14">Cytoplasm</location>
    </subcellularLocation>
</comment>
<dbReference type="GO" id="GO:0005737">
    <property type="term" value="C:cytoplasm"/>
    <property type="evidence" value="ECO:0007669"/>
    <property type="project" value="UniProtKB-SubCell"/>
</dbReference>
<comment type="cofactor">
    <cofactor evidence="2 17">
        <name>Mg(2+)</name>
        <dbReference type="ChEBI" id="CHEBI:18420"/>
    </cofactor>
</comment>
<dbReference type="NCBIfam" id="NF006506">
    <property type="entry name" value="PRK08942.1"/>
    <property type="match status" value="1"/>
</dbReference>
<dbReference type="NCBIfam" id="TIGR01656">
    <property type="entry name" value="Histidinol-ppas"/>
    <property type="match status" value="1"/>
</dbReference>
<organism evidence="18 19">
    <name type="scientific">Seongchinamella sediminis</name>
    <dbReference type="NCBI Taxonomy" id="2283635"/>
    <lineage>
        <taxon>Bacteria</taxon>
        <taxon>Pseudomonadati</taxon>
        <taxon>Pseudomonadota</taxon>
        <taxon>Gammaproteobacteria</taxon>
        <taxon>Cellvibrionales</taxon>
        <taxon>Halieaceae</taxon>
        <taxon>Seongchinamella</taxon>
    </lineage>
</organism>
<keyword evidence="12 14" id="KW-0119">Carbohydrate metabolism</keyword>
<gene>
    <name evidence="18" type="ORF">DWB85_09080</name>
</gene>
<evidence type="ECO:0000256" key="3">
    <source>
        <dbReference type="ARBA" id="ARBA00001947"/>
    </source>
</evidence>